<accession>A0A8I0MTC3</accession>
<dbReference type="EMBL" id="AQHF01000019">
    <property type="protein sequence ID" value="MBE0345042.1"/>
    <property type="molecule type" value="Genomic_DNA"/>
</dbReference>
<dbReference type="RefSeq" id="WP_125253781.1">
    <property type="nucleotide sequence ID" value="NZ_AQHF01000019.1"/>
</dbReference>
<comment type="caution">
    <text evidence="1">The sequence shown here is derived from an EMBL/GenBank/DDBJ whole genome shotgun (WGS) entry which is preliminary data.</text>
</comment>
<dbReference type="Proteomes" id="UP000660708">
    <property type="component" value="Unassembled WGS sequence"/>
</dbReference>
<keyword evidence="2" id="KW-1185">Reference proteome</keyword>
<reference evidence="1 2" key="1">
    <citation type="submission" date="2015-06" db="EMBL/GenBank/DDBJ databases">
        <title>Genome sequence of Pseudoalteromonas peptidolytica.</title>
        <authorList>
            <person name="Xie B.-B."/>
            <person name="Rong J.-C."/>
            <person name="Qin Q.-L."/>
            <person name="Zhang Y.-Z."/>
        </authorList>
    </citation>
    <scope>NUCLEOTIDE SEQUENCE [LARGE SCALE GENOMIC DNA]</scope>
    <source>
        <strain evidence="1 2">F12-50-A1</strain>
    </source>
</reference>
<sequence length="61" mass="6597">MKLNLNKKSIKNLSRDNKALPVNATPAIAGGVATNLCNSDGLRCDRPTTYTMSIVICKTEM</sequence>
<evidence type="ECO:0008006" key="3">
    <source>
        <dbReference type="Google" id="ProtNLM"/>
    </source>
</evidence>
<evidence type="ECO:0000313" key="2">
    <source>
        <dbReference type="Proteomes" id="UP000660708"/>
    </source>
</evidence>
<gene>
    <name evidence="1" type="ORF">PPEP_a3384</name>
</gene>
<proteinExistence type="predicted"/>
<organism evidence="1 2">
    <name type="scientific">Pseudoalteromonas peptidolytica F12-50-A1</name>
    <dbReference type="NCBI Taxonomy" id="1315280"/>
    <lineage>
        <taxon>Bacteria</taxon>
        <taxon>Pseudomonadati</taxon>
        <taxon>Pseudomonadota</taxon>
        <taxon>Gammaproteobacteria</taxon>
        <taxon>Alteromonadales</taxon>
        <taxon>Pseudoalteromonadaceae</taxon>
        <taxon>Pseudoalteromonas</taxon>
    </lineage>
</organism>
<protein>
    <recommendedName>
        <fullName evidence="3">Class I lanthipeptide</fullName>
    </recommendedName>
</protein>
<dbReference type="AlphaFoldDB" id="A0A8I0MTC3"/>
<evidence type="ECO:0000313" key="1">
    <source>
        <dbReference type="EMBL" id="MBE0345042.1"/>
    </source>
</evidence>
<name>A0A8I0MTC3_9GAMM</name>